<keyword evidence="4" id="KW-0813">Transport</keyword>
<comment type="similarity">
    <text evidence="3">Belongs to the ATPase gamma chain family.</text>
</comment>
<dbReference type="EMBL" id="RCCJ01000001">
    <property type="protein sequence ID" value="RLJ70773.1"/>
    <property type="molecule type" value="Genomic_DNA"/>
</dbReference>
<dbReference type="SUPFAM" id="SSF52943">
    <property type="entry name" value="ATP synthase (F1-ATPase), gamma subunit"/>
    <property type="match status" value="1"/>
</dbReference>
<evidence type="ECO:0000256" key="2">
    <source>
        <dbReference type="ARBA" id="ARBA00004170"/>
    </source>
</evidence>
<dbReference type="PRINTS" id="PR00126">
    <property type="entry name" value="ATPASEGAMMA"/>
</dbReference>
<comment type="caution">
    <text evidence="10">The sequence shown here is derived from an EMBL/GenBank/DDBJ whole genome shotgun (WGS) entry which is preliminary data.</text>
</comment>
<gene>
    <name evidence="10" type="ORF">BCF55_1056</name>
</gene>
<keyword evidence="6" id="KW-0406">Ion transport</keyword>
<evidence type="ECO:0000256" key="3">
    <source>
        <dbReference type="ARBA" id="ARBA00007681"/>
    </source>
</evidence>
<dbReference type="Gene3D" id="1.10.287.80">
    <property type="entry name" value="ATP synthase, gamma subunit, helix hairpin domain"/>
    <property type="match status" value="1"/>
</dbReference>
<organism evidence="10 11">
    <name type="scientific">Hydrogenivirga caldilitoris</name>
    <dbReference type="NCBI Taxonomy" id="246264"/>
    <lineage>
        <taxon>Bacteria</taxon>
        <taxon>Pseudomonadati</taxon>
        <taxon>Aquificota</taxon>
        <taxon>Aquificia</taxon>
        <taxon>Aquificales</taxon>
        <taxon>Aquificaceae</taxon>
        <taxon>Hydrogenivirga</taxon>
    </lineage>
</organism>
<dbReference type="GO" id="GO:0045259">
    <property type="term" value="C:proton-transporting ATP synthase complex"/>
    <property type="evidence" value="ECO:0007669"/>
    <property type="project" value="UniProtKB-KW"/>
</dbReference>
<dbReference type="Gene3D" id="3.40.1380.10">
    <property type="match status" value="1"/>
</dbReference>
<comment type="subcellular location">
    <subcellularLocation>
        <location evidence="2">Membrane</location>
        <topology evidence="2">Peripheral membrane protein</topology>
    </subcellularLocation>
</comment>
<dbReference type="Pfam" id="PF00231">
    <property type="entry name" value="ATP-synt"/>
    <property type="match status" value="1"/>
</dbReference>
<evidence type="ECO:0000256" key="6">
    <source>
        <dbReference type="ARBA" id="ARBA00023065"/>
    </source>
</evidence>
<reference evidence="10 11" key="1">
    <citation type="submission" date="2018-10" db="EMBL/GenBank/DDBJ databases">
        <title>Genomic Encyclopedia of Archaeal and Bacterial Type Strains, Phase II (KMG-II): from individual species to whole genera.</title>
        <authorList>
            <person name="Goeker M."/>
        </authorList>
    </citation>
    <scope>NUCLEOTIDE SEQUENCE [LARGE SCALE GENOMIC DNA]</scope>
    <source>
        <strain evidence="10 11">DSM 16510</strain>
    </source>
</reference>
<evidence type="ECO:0000256" key="5">
    <source>
        <dbReference type="ARBA" id="ARBA00022781"/>
    </source>
</evidence>
<evidence type="ECO:0000256" key="4">
    <source>
        <dbReference type="ARBA" id="ARBA00022448"/>
    </source>
</evidence>
<dbReference type="GO" id="GO:0046933">
    <property type="term" value="F:proton-transporting ATP synthase activity, rotational mechanism"/>
    <property type="evidence" value="ECO:0007669"/>
    <property type="project" value="InterPro"/>
</dbReference>
<name>A0A497XVE4_9AQUI</name>
<keyword evidence="7" id="KW-0472">Membrane</keyword>
<evidence type="ECO:0000256" key="7">
    <source>
        <dbReference type="ARBA" id="ARBA00023136"/>
    </source>
</evidence>
<keyword evidence="9" id="KW-0066">ATP synthesis</keyword>
<evidence type="ECO:0000313" key="10">
    <source>
        <dbReference type="EMBL" id="RLJ70773.1"/>
    </source>
</evidence>
<keyword evidence="5" id="KW-0375">Hydrogen ion transport</keyword>
<proteinExistence type="inferred from homology"/>
<evidence type="ECO:0000256" key="8">
    <source>
        <dbReference type="ARBA" id="ARBA00023196"/>
    </source>
</evidence>
<evidence type="ECO:0000256" key="9">
    <source>
        <dbReference type="ARBA" id="ARBA00023310"/>
    </source>
</evidence>
<evidence type="ECO:0000313" key="11">
    <source>
        <dbReference type="Proteomes" id="UP000267841"/>
    </source>
</evidence>
<comment type="function">
    <text evidence="1">Produces ATP from ADP in the presence of a proton gradient across the membrane. The gamma chain is believed to be important in regulating ATPase activity and the flow of protons through the CF(0) complex.</text>
</comment>
<dbReference type="InterPro" id="IPR000131">
    <property type="entry name" value="ATP_synth_F1_gsu"/>
</dbReference>
<sequence length="404" mass="47384">MSVKRKIKTLEALRSTLNVWEVIAVNRYKKYSSVVGAQLPYFLRLQEVLEHLYSLYSGVRIDLLELREEKNVDVLVLTSDRGYIGDFVTRTLKTLKSFIESKKDKNINLFLAGKKGATSRLLDTGAVVFEGVLTKDIDWDAVGNIKSVLVERFRKGFSDACYVIFQRPEVELGELIEIEERERREALLEESPFFYPKFEEVFKVKPMLAAERGRYRPVITRFLPADVRKRYSKEIILNIEAPEEAFIDGLLRLYISFFIKEVFLEHFTSINFARYRTISRILENIDRKLNTYRFVLNKLRQEKITKEIEDIVFAFLATEEKKLKSLFERGYILEIDVKAEDTRGRELKERLEKLGFPIREVRKRVLIGGFRLLREGEAIDLSVEGVFNLLRGSIKRRILRGKDW</sequence>
<dbReference type="OrthoDB" id="15296at2"/>
<keyword evidence="11" id="KW-1185">Reference proteome</keyword>
<dbReference type="Proteomes" id="UP000267841">
    <property type="component" value="Unassembled WGS sequence"/>
</dbReference>
<accession>A0A497XVE4</accession>
<protein>
    <submittedName>
        <fullName evidence="10">F-type H+-transporting ATPase subunit gamma</fullName>
    </submittedName>
</protein>
<keyword evidence="8" id="KW-0139">CF(1)</keyword>
<evidence type="ECO:0000256" key="1">
    <source>
        <dbReference type="ARBA" id="ARBA00003456"/>
    </source>
</evidence>
<dbReference type="InterPro" id="IPR035968">
    <property type="entry name" value="ATP_synth_F1_ATPase_gsu"/>
</dbReference>
<dbReference type="AlphaFoldDB" id="A0A497XVE4"/>